<dbReference type="EMBL" id="JABSTU010000006">
    <property type="protein sequence ID" value="KAH8027915.1"/>
    <property type="molecule type" value="Genomic_DNA"/>
</dbReference>
<feature type="topological domain" description="Cytoplasmic" evidence="7">
    <location>
        <begin position="1"/>
        <end position="149"/>
    </location>
</feature>
<feature type="domain" description="KASH" evidence="9">
    <location>
        <begin position="141"/>
        <end position="196"/>
    </location>
</feature>
<dbReference type="VEuPathDB" id="VectorBase:LOC119166920"/>
<dbReference type="SMART" id="SM01249">
    <property type="entry name" value="KASH"/>
    <property type="match status" value="1"/>
</dbReference>
<evidence type="ECO:0000256" key="8">
    <source>
        <dbReference type="SAM" id="MobiDB-lite"/>
    </source>
</evidence>
<dbReference type="GO" id="GO:0019894">
    <property type="term" value="F:kinesin binding"/>
    <property type="evidence" value="ECO:0007669"/>
    <property type="project" value="TreeGrafter"/>
</dbReference>
<protein>
    <recommendedName>
        <fullName evidence="9">KASH domain-containing protein</fullName>
    </recommendedName>
</protein>
<evidence type="ECO:0000256" key="6">
    <source>
        <dbReference type="ARBA" id="ARBA00023242"/>
    </source>
</evidence>
<evidence type="ECO:0000313" key="10">
    <source>
        <dbReference type="EMBL" id="KAH8027915.1"/>
    </source>
</evidence>
<dbReference type="AlphaFoldDB" id="A0A9J6E0C1"/>
<comment type="similarity">
    <text evidence="2">Belongs to the nesprin family.</text>
</comment>
<feature type="topological domain" description="Perinuclear space" evidence="7">
    <location>
        <begin position="171"/>
        <end position="199"/>
    </location>
</feature>
<keyword evidence="5 7" id="KW-0472">Membrane</keyword>
<dbReference type="Pfam" id="PF10541">
    <property type="entry name" value="KASH"/>
    <property type="match status" value="1"/>
</dbReference>
<evidence type="ECO:0000256" key="4">
    <source>
        <dbReference type="ARBA" id="ARBA00022989"/>
    </source>
</evidence>
<keyword evidence="6" id="KW-0539">Nucleus</keyword>
<dbReference type="GO" id="GO:0007010">
    <property type="term" value="P:cytoskeleton organization"/>
    <property type="evidence" value="ECO:0007669"/>
    <property type="project" value="TreeGrafter"/>
</dbReference>
<reference evidence="10" key="1">
    <citation type="journal article" date="2020" name="Cell">
        <title>Large-Scale Comparative Analyses of Tick Genomes Elucidate Their Genetic Diversity and Vector Capacities.</title>
        <authorList>
            <consortium name="Tick Genome and Microbiome Consortium (TIGMIC)"/>
            <person name="Jia N."/>
            <person name="Wang J."/>
            <person name="Shi W."/>
            <person name="Du L."/>
            <person name="Sun Y."/>
            <person name="Zhan W."/>
            <person name="Jiang J.F."/>
            <person name="Wang Q."/>
            <person name="Zhang B."/>
            <person name="Ji P."/>
            <person name="Bell-Sakyi L."/>
            <person name="Cui X.M."/>
            <person name="Yuan T.T."/>
            <person name="Jiang B.G."/>
            <person name="Yang W.F."/>
            <person name="Lam T.T."/>
            <person name="Chang Q.C."/>
            <person name="Ding S.J."/>
            <person name="Wang X.J."/>
            <person name="Zhu J.G."/>
            <person name="Ruan X.D."/>
            <person name="Zhao L."/>
            <person name="Wei J.T."/>
            <person name="Ye R.Z."/>
            <person name="Que T.C."/>
            <person name="Du C.H."/>
            <person name="Zhou Y.H."/>
            <person name="Cheng J.X."/>
            <person name="Dai P.F."/>
            <person name="Guo W.B."/>
            <person name="Han X.H."/>
            <person name="Huang E.J."/>
            <person name="Li L.F."/>
            <person name="Wei W."/>
            <person name="Gao Y.C."/>
            <person name="Liu J.Z."/>
            <person name="Shao H.Z."/>
            <person name="Wang X."/>
            <person name="Wang C.C."/>
            <person name="Yang T.C."/>
            <person name="Huo Q.B."/>
            <person name="Li W."/>
            <person name="Chen H.Y."/>
            <person name="Chen S.E."/>
            <person name="Zhou L.G."/>
            <person name="Ni X.B."/>
            <person name="Tian J.H."/>
            <person name="Sheng Y."/>
            <person name="Liu T."/>
            <person name="Pan Y.S."/>
            <person name="Xia L.Y."/>
            <person name="Li J."/>
            <person name="Zhao F."/>
            <person name="Cao W.C."/>
        </authorList>
    </citation>
    <scope>NUCLEOTIDE SEQUENCE</scope>
    <source>
        <strain evidence="10">Rmic-2018</strain>
    </source>
</reference>
<organism evidence="10 11">
    <name type="scientific">Rhipicephalus microplus</name>
    <name type="common">Cattle tick</name>
    <name type="synonym">Boophilus microplus</name>
    <dbReference type="NCBI Taxonomy" id="6941"/>
    <lineage>
        <taxon>Eukaryota</taxon>
        <taxon>Metazoa</taxon>
        <taxon>Ecdysozoa</taxon>
        <taxon>Arthropoda</taxon>
        <taxon>Chelicerata</taxon>
        <taxon>Arachnida</taxon>
        <taxon>Acari</taxon>
        <taxon>Parasitiformes</taxon>
        <taxon>Ixodida</taxon>
        <taxon>Ixodoidea</taxon>
        <taxon>Ixodidae</taxon>
        <taxon>Rhipicephalinae</taxon>
        <taxon>Rhipicephalus</taxon>
        <taxon>Boophilus</taxon>
    </lineage>
</organism>
<dbReference type="GO" id="GO:0031965">
    <property type="term" value="C:nuclear membrane"/>
    <property type="evidence" value="ECO:0007669"/>
    <property type="project" value="UniProtKB-SubCell"/>
</dbReference>
<accession>A0A9J6E0C1</accession>
<name>A0A9J6E0C1_RHIMP</name>
<dbReference type="PANTHER" id="PTHR21524">
    <property type="entry name" value="SPECTRIN REPEAT CONTAINING NUCLEAR ENVELOPE PROTEIN 2"/>
    <property type="match status" value="1"/>
</dbReference>
<feature type="region of interest" description="Disordered" evidence="8">
    <location>
        <begin position="95"/>
        <end position="137"/>
    </location>
</feature>
<evidence type="ECO:0000259" key="9">
    <source>
        <dbReference type="PROSITE" id="PS51049"/>
    </source>
</evidence>
<comment type="subcellular location">
    <subcellularLocation>
        <location evidence="1">Nucleus membrane</location>
    </subcellularLocation>
</comment>
<evidence type="ECO:0000256" key="3">
    <source>
        <dbReference type="ARBA" id="ARBA00022692"/>
    </source>
</evidence>
<dbReference type="Proteomes" id="UP000821866">
    <property type="component" value="Chromosome 4"/>
</dbReference>
<dbReference type="GO" id="GO:0006997">
    <property type="term" value="P:nucleus organization"/>
    <property type="evidence" value="ECO:0007669"/>
    <property type="project" value="TreeGrafter"/>
</dbReference>
<dbReference type="GO" id="GO:0007097">
    <property type="term" value="P:nuclear migration"/>
    <property type="evidence" value="ECO:0007669"/>
    <property type="project" value="TreeGrafter"/>
</dbReference>
<dbReference type="GO" id="GO:0048471">
    <property type="term" value="C:perinuclear region of cytoplasm"/>
    <property type="evidence" value="ECO:0007669"/>
    <property type="project" value="TreeGrafter"/>
</dbReference>
<evidence type="ECO:0000313" key="11">
    <source>
        <dbReference type="Proteomes" id="UP000821866"/>
    </source>
</evidence>
<feature type="compositionally biased region" description="Polar residues" evidence="8">
    <location>
        <begin position="115"/>
        <end position="125"/>
    </location>
</feature>
<evidence type="ECO:0000256" key="1">
    <source>
        <dbReference type="ARBA" id="ARBA00004126"/>
    </source>
</evidence>
<reference evidence="10" key="2">
    <citation type="submission" date="2021-09" db="EMBL/GenBank/DDBJ databases">
        <authorList>
            <person name="Jia N."/>
            <person name="Wang J."/>
            <person name="Shi W."/>
            <person name="Du L."/>
            <person name="Sun Y."/>
            <person name="Zhan W."/>
            <person name="Jiang J."/>
            <person name="Wang Q."/>
            <person name="Zhang B."/>
            <person name="Ji P."/>
            <person name="Sakyi L.B."/>
            <person name="Cui X."/>
            <person name="Yuan T."/>
            <person name="Jiang B."/>
            <person name="Yang W."/>
            <person name="Lam T.T.-Y."/>
            <person name="Chang Q."/>
            <person name="Ding S."/>
            <person name="Wang X."/>
            <person name="Zhu J."/>
            <person name="Ruan X."/>
            <person name="Zhao L."/>
            <person name="Wei J."/>
            <person name="Que T."/>
            <person name="Du C."/>
            <person name="Cheng J."/>
            <person name="Dai P."/>
            <person name="Han X."/>
            <person name="Huang E."/>
            <person name="Gao Y."/>
            <person name="Liu J."/>
            <person name="Shao H."/>
            <person name="Ye R."/>
            <person name="Li L."/>
            <person name="Wei W."/>
            <person name="Wang X."/>
            <person name="Wang C."/>
            <person name="Huo Q."/>
            <person name="Li W."/>
            <person name="Guo W."/>
            <person name="Chen H."/>
            <person name="Chen S."/>
            <person name="Zhou L."/>
            <person name="Zhou L."/>
            <person name="Ni X."/>
            <person name="Tian J."/>
            <person name="Zhou Y."/>
            <person name="Sheng Y."/>
            <person name="Liu T."/>
            <person name="Pan Y."/>
            <person name="Xia L."/>
            <person name="Li J."/>
            <person name="Zhao F."/>
            <person name="Cao W."/>
        </authorList>
    </citation>
    <scope>NUCLEOTIDE SEQUENCE</scope>
    <source>
        <strain evidence="10">Rmic-2018</strain>
        <tissue evidence="10">Larvae</tissue>
    </source>
</reference>
<evidence type="ECO:0000256" key="2">
    <source>
        <dbReference type="ARBA" id="ARBA00008619"/>
    </source>
</evidence>
<dbReference type="InterPro" id="IPR012315">
    <property type="entry name" value="KASH"/>
</dbReference>
<keyword evidence="4" id="KW-1133">Transmembrane helix</keyword>
<sequence>MHMWSRDQVSASGRPCSAARHFAAVAGCDVACLYRSMRGLTVIAGMLCTGDHGGFLLLNLKSGTKLTELQKMKSEEMSPQCPLAAKTLLESKAGDLGSLQKPSTSGKVGRVMEQPRSSAATNGTLASRAESGDSTGAGSRRRRLWRVLKAALPVQVALVLLYCVACLLEPHCCDLLNNFHSPFGPQLRLLSKFREDLEN</sequence>
<evidence type="ECO:0000256" key="7">
    <source>
        <dbReference type="PROSITE-ProRule" id="PRU00385"/>
    </source>
</evidence>
<evidence type="ECO:0000256" key="5">
    <source>
        <dbReference type="ARBA" id="ARBA00023136"/>
    </source>
</evidence>
<keyword evidence="11" id="KW-1185">Reference proteome</keyword>
<comment type="caution">
    <text evidence="10">The sequence shown here is derived from an EMBL/GenBank/DDBJ whole genome shotgun (WGS) entry which is preliminary data.</text>
</comment>
<keyword evidence="3 7" id="KW-0812">Transmembrane</keyword>
<dbReference type="PROSITE" id="PS51049">
    <property type="entry name" value="KASH"/>
    <property type="match status" value="1"/>
</dbReference>
<gene>
    <name evidence="10" type="ORF">HPB51_011145</name>
</gene>
<dbReference type="PANTHER" id="PTHR21524:SF5">
    <property type="entry name" value="SPECTRIN REPEAT CONTAINING NUCLEAR ENVELOPE PROTEIN 2"/>
    <property type="match status" value="1"/>
</dbReference>
<proteinExistence type="inferred from homology"/>